<proteinExistence type="predicted"/>
<protein>
    <submittedName>
        <fullName evidence="1">Uncharacterized protein</fullName>
    </submittedName>
</protein>
<organism evidence="1 2">
    <name type="scientific">Podarcis lilfordi</name>
    <name type="common">Lilford's wall lizard</name>
    <dbReference type="NCBI Taxonomy" id="74358"/>
    <lineage>
        <taxon>Eukaryota</taxon>
        <taxon>Metazoa</taxon>
        <taxon>Chordata</taxon>
        <taxon>Craniata</taxon>
        <taxon>Vertebrata</taxon>
        <taxon>Euteleostomi</taxon>
        <taxon>Lepidosauria</taxon>
        <taxon>Squamata</taxon>
        <taxon>Bifurcata</taxon>
        <taxon>Unidentata</taxon>
        <taxon>Episquamata</taxon>
        <taxon>Laterata</taxon>
        <taxon>Lacertibaenia</taxon>
        <taxon>Lacertidae</taxon>
        <taxon>Podarcis</taxon>
    </lineage>
</organism>
<dbReference type="AlphaFoldDB" id="A0AA35NZA1"/>
<dbReference type="Proteomes" id="UP001178461">
    <property type="component" value="Chromosome 3"/>
</dbReference>
<name>A0AA35NZA1_9SAUR</name>
<dbReference type="EMBL" id="OX395128">
    <property type="protein sequence ID" value="CAI5769811.1"/>
    <property type="molecule type" value="Genomic_DNA"/>
</dbReference>
<evidence type="ECO:0000313" key="2">
    <source>
        <dbReference type="Proteomes" id="UP001178461"/>
    </source>
</evidence>
<gene>
    <name evidence="1" type="ORF">PODLI_1B010630</name>
</gene>
<feature type="non-terminal residue" evidence="1">
    <location>
        <position position="1"/>
    </location>
</feature>
<evidence type="ECO:0000313" key="1">
    <source>
        <dbReference type="EMBL" id="CAI5769811.1"/>
    </source>
</evidence>
<keyword evidence="2" id="KW-1185">Reference proteome</keyword>
<feature type="non-terminal residue" evidence="1">
    <location>
        <position position="54"/>
    </location>
</feature>
<accession>A0AA35NZA1</accession>
<reference evidence="1" key="1">
    <citation type="submission" date="2022-12" db="EMBL/GenBank/DDBJ databases">
        <authorList>
            <person name="Alioto T."/>
            <person name="Alioto T."/>
            <person name="Gomez Garrido J."/>
        </authorList>
    </citation>
    <scope>NUCLEOTIDE SEQUENCE</scope>
</reference>
<sequence>CLIERCVLMSQIPSPSSQTLGEIEIIKSDNTGEAESIAGHVLQSSCLSFQGNRK</sequence>